<dbReference type="RefSeq" id="WP_051916211.1">
    <property type="nucleotide sequence ID" value="NZ_CP128316.1"/>
</dbReference>
<dbReference type="GO" id="GO:0003677">
    <property type="term" value="F:DNA binding"/>
    <property type="evidence" value="ECO:0007669"/>
    <property type="project" value="InterPro"/>
</dbReference>
<dbReference type="InterPro" id="IPR013325">
    <property type="entry name" value="RNA_pol_sigma_r2"/>
</dbReference>
<evidence type="ECO:0000256" key="4">
    <source>
        <dbReference type="ARBA" id="ARBA00023163"/>
    </source>
</evidence>
<gene>
    <name evidence="6" type="ORF">C8J24_1504</name>
</gene>
<dbReference type="InterPro" id="IPR036388">
    <property type="entry name" value="WH-like_DNA-bd_sf"/>
</dbReference>
<dbReference type="PANTHER" id="PTHR43133">
    <property type="entry name" value="RNA POLYMERASE ECF-TYPE SIGMA FACTO"/>
    <property type="match status" value="1"/>
</dbReference>
<keyword evidence="4" id="KW-0804">Transcription</keyword>
<comment type="caution">
    <text evidence="6">The sequence shown here is derived from an EMBL/GenBank/DDBJ whole genome shotgun (WGS) entry which is preliminary data.</text>
</comment>
<dbReference type="GO" id="GO:0006352">
    <property type="term" value="P:DNA-templated transcription initiation"/>
    <property type="evidence" value="ECO:0007669"/>
    <property type="project" value="InterPro"/>
</dbReference>
<dbReference type="InterPro" id="IPR039425">
    <property type="entry name" value="RNA_pol_sigma-70-like"/>
</dbReference>
<reference evidence="6 7" key="1">
    <citation type="submission" date="2018-04" db="EMBL/GenBank/DDBJ databases">
        <title>Genomic Encyclopedia of Type Strains, Phase III (KMG-III): the genomes of soil and plant-associated and newly described type strains.</title>
        <authorList>
            <person name="Whitman W."/>
        </authorList>
    </citation>
    <scope>NUCLEOTIDE SEQUENCE [LARGE SCALE GENOMIC DNA]</scope>
    <source>
        <strain evidence="6 7">NW12</strain>
    </source>
</reference>
<evidence type="ECO:0000313" key="7">
    <source>
        <dbReference type="Proteomes" id="UP000240996"/>
    </source>
</evidence>
<evidence type="ECO:0000259" key="5">
    <source>
        <dbReference type="Pfam" id="PF08281"/>
    </source>
</evidence>
<dbReference type="GO" id="GO:0016987">
    <property type="term" value="F:sigma factor activity"/>
    <property type="evidence" value="ECO:0007669"/>
    <property type="project" value="UniProtKB-KW"/>
</dbReference>
<sequence length="179" mass="19857">MPATLPQIDTRAGEPAVEDWRAIAATLSRYVRARTSRVDVVEDVVQETLSRLVHQGRVQKLVSIYALGFRIAANLLVDHHRRDRRYVAERAEEPVSQAPLPDRVLVGREAVAILRDALDAMPPLRRDVLVRRRLQGQSCAAIARDLGLSPKAVEKHITRGLADLHKAMPGEAIACGRGR</sequence>
<evidence type="ECO:0000313" key="6">
    <source>
        <dbReference type="EMBL" id="PTM45289.1"/>
    </source>
</evidence>
<comment type="similarity">
    <text evidence="1">Belongs to the sigma-70 factor family. ECF subfamily.</text>
</comment>
<dbReference type="InterPro" id="IPR013249">
    <property type="entry name" value="RNA_pol_sigma70_r4_t2"/>
</dbReference>
<dbReference type="PANTHER" id="PTHR43133:SF63">
    <property type="entry name" value="RNA POLYMERASE SIGMA FACTOR FECI-RELATED"/>
    <property type="match status" value="1"/>
</dbReference>
<dbReference type="EMBL" id="PZZN01000002">
    <property type="protein sequence ID" value="PTM45289.1"/>
    <property type="molecule type" value="Genomic_DNA"/>
</dbReference>
<dbReference type="InterPro" id="IPR014284">
    <property type="entry name" value="RNA_pol_sigma-70_dom"/>
</dbReference>
<keyword evidence="3" id="KW-0731">Sigma factor</keyword>
<dbReference type="Proteomes" id="UP000240996">
    <property type="component" value="Unassembled WGS sequence"/>
</dbReference>
<dbReference type="AlphaFoldDB" id="A0A2T4YP63"/>
<dbReference type="Gene3D" id="1.10.1740.10">
    <property type="match status" value="1"/>
</dbReference>
<dbReference type="NCBIfam" id="TIGR02937">
    <property type="entry name" value="sigma70-ECF"/>
    <property type="match status" value="1"/>
</dbReference>
<evidence type="ECO:0000256" key="3">
    <source>
        <dbReference type="ARBA" id="ARBA00023082"/>
    </source>
</evidence>
<dbReference type="InterPro" id="IPR013324">
    <property type="entry name" value="RNA_pol_sigma_r3/r4-like"/>
</dbReference>
<keyword evidence="7" id="KW-1185">Reference proteome</keyword>
<dbReference type="SUPFAM" id="SSF88659">
    <property type="entry name" value="Sigma3 and sigma4 domains of RNA polymerase sigma factors"/>
    <property type="match status" value="1"/>
</dbReference>
<keyword evidence="2" id="KW-0805">Transcription regulation</keyword>
<dbReference type="Gene3D" id="1.10.10.10">
    <property type="entry name" value="Winged helix-like DNA-binding domain superfamily/Winged helix DNA-binding domain"/>
    <property type="match status" value="1"/>
</dbReference>
<protein>
    <submittedName>
        <fullName evidence="6">RNA polymerase sigma-70 factor (ECF subfamily)</fullName>
    </submittedName>
</protein>
<accession>A0A2T4YP63</accession>
<feature type="domain" description="RNA polymerase sigma factor 70 region 4 type 2" evidence="5">
    <location>
        <begin position="113"/>
        <end position="164"/>
    </location>
</feature>
<organism evidence="6 7">
    <name type="scientific">Sphingomonas aerolata</name>
    <dbReference type="NCBI Taxonomy" id="185951"/>
    <lineage>
        <taxon>Bacteria</taxon>
        <taxon>Pseudomonadati</taxon>
        <taxon>Pseudomonadota</taxon>
        <taxon>Alphaproteobacteria</taxon>
        <taxon>Sphingomonadales</taxon>
        <taxon>Sphingomonadaceae</taxon>
        <taxon>Sphingomonas</taxon>
    </lineage>
</organism>
<evidence type="ECO:0000256" key="1">
    <source>
        <dbReference type="ARBA" id="ARBA00010641"/>
    </source>
</evidence>
<name>A0A2T4YP63_9SPHN</name>
<evidence type="ECO:0000256" key="2">
    <source>
        <dbReference type="ARBA" id="ARBA00023015"/>
    </source>
</evidence>
<proteinExistence type="inferred from homology"/>
<dbReference type="Pfam" id="PF08281">
    <property type="entry name" value="Sigma70_r4_2"/>
    <property type="match status" value="1"/>
</dbReference>
<dbReference type="SUPFAM" id="SSF88946">
    <property type="entry name" value="Sigma2 domain of RNA polymerase sigma factors"/>
    <property type="match status" value="1"/>
</dbReference>